<sequence length="227" mass="24655">MLRFASGFFPTRPRGARVMGVSRRRTLRAVASSSRLLPTRPAKDFHLQSSAHARHTFSGVRQTPWPGQLAQPSALPLQRLWGDVLAADVAVGLMVGKETNAFQSVDDHIADAGFEIIESADAVFVLQLFLPARTSTRQTSWLIWGSAPQHVPGLRGRDDGDGEFLCQGQQIAVAGHQRVGTPGDCQFQKRMIEGIAALGDGRRRIGDDDRFAPGQVIGQDGLAFVFA</sequence>
<proteinExistence type="predicted"/>
<organism evidence="1">
    <name type="scientific">Magnetospirillum gryphiswaldense</name>
    <dbReference type="NCBI Taxonomy" id="55518"/>
    <lineage>
        <taxon>Bacteria</taxon>
        <taxon>Pseudomonadati</taxon>
        <taxon>Pseudomonadota</taxon>
        <taxon>Alphaproteobacteria</taxon>
        <taxon>Rhodospirillales</taxon>
        <taxon>Rhodospirillaceae</taxon>
        <taxon>Magnetospirillum</taxon>
    </lineage>
</organism>
<dbReference type="EMBL" id="AM085146">
    <property type="protein sequence ID" value="CAJ30146.1"/>
    <property type="molecule type" value="Genomic_DNA"/>
</dbReference>
<evidence type="ECO:0000313" key="1">
    <source>
        <dbReference type="EMBL" id="CAJ30146.1"/>
    </source>
</evidence>
<gene>
    <name evidence="1" type="ORF">mgI527</name>
</gene>
<dbReference type="AlphaFoldDB" id="Q3BK87"/>
<accession>Q3BK87</accession>
<reference evidence="1" key="1">
    <citation type="journal article" date="2005" name="J. Bacteriol.">
        <title>A hypervariable 130-kilobase genomic region of Magnetospirillum gryphiswaldense comprises a magnetosome island which undergoes frequent rearrangements during stationary growth.</title>
        <authorList>
            <person name="Ullrich S."/>
            <person name="Kube M."/>
            <person name="Schuebbe S."/>
            <person name="Reinhardt R."/>
            <person name="Schueler D."/>
        </authorList>
    </citation>
    <scope>NUCLEOTIDE SEQUENCE</scope>
    <source>
        <strain evidence="1">MSR-1</strain>
    </source>
</reference>
<name>Q3BK87_9PROT</name>
<protein>
    <submittedName>
        <fullName evidence="1">Uncharacterized protein</fullName>
    </submittedName>
</protein>